<keyword evidence="2" id="KW-1185">Reference proteome</keyword>
<accession>B0CX72</accession>
<dbReference type="HOGENOM" id="CLU_2320798_0_0_1"/>
<dbReference type="OrthoDB" id="10251424at2759"/>
<reference evidence="1 2" key="1">
    <citation type="journal article" date="2008" name="Nature">
        <title>The genome of Laccaria bicolor provides insights into mycorrhizal symbiosis.</title>
        <authorList>
            <person name="Martin F."/>
            <person name="Aerts A."/>
            <person name="Ahren D."/>
            <person name="Brun A."/>
            <person name="Danchin E.G.J."/>
            <person name="Duchaussoy F."/>
            <person name="Gibon J."/>
            <person name="Kohler A."/>
            <person name="Lindquist E."/>
            <person name="Pereda V."/>
            <person name="Salamov A."/>
            <person name="Shapiro H.J."/>
            <person name="Wuyts J."/>
            <person name="Blaudez D."/>
            <person name="Buee M."/>
            <person name="Brokstein P."/>
            <person name="Canbaeck B."/>
            <person name="Cohen D."/>
            <person name="Courty P.E."/>
            <person name="Coutinho P.M."/>
            <person name="Delaruelle C."/>
            <person name="Detter J.C."/>
            <person name="Deveau A."/>
            <person name="DiFazio S."/>
            <person name="Duplessis S."/>
            <person name="Fraissinet-Tachet L."/>
            <person name="Lucic E."/>
            <person name="Frey-Klett P."/>
            <person name="Fourrey C."/>
            <person name="Feussner I."/>
            <person name="Gay G."/>
            <person name="Grimwood J."/>
            <person name="Hoegger P.J."/>
            <person name="Jain P."/>
            <person name="Kilaru S."/>
            <person name="Labbe J."/>
            <person name="Lin Y.C."/>
            <person name="Legue V."/>
            <person name="Le Tacon F."/>
            <person name="Marmeisse R."/>
            <person name="Melayah D."/>
            <person name="Montanini B."/>
            <person name="Muratet M."/>
            <person name="Nehls U."/>
            <person name="Niculita-Hirzel H."/>
            <person name="Oudot-Le Secq M.P."/>
            <person name="Peter M."/>
            <person name="Quesneville H."/>
            <person name="Rajashekar B."/>
            <person name="Reich M."/>
            <person name="Rouhier N."/>
            <person name="Schmutz J."/>
            <person name="Yin T."/>
            <person name="Chalot M."/>
            <person name="Henrissat B."/>
            <person name="Kuees U."/>
            <person name="Lucas S."/>
            <person name="Van de Peer Y."/>
            <person name="Podila G.K."/>
            <person name="Polle A."/>
            <person name="Pukkila P.J."/>
            <person name="Richardson P.M."/>
            <person name="Rouze P."/>
            <person name="Sanders I.R."/>
            <person name="Stajich J.E."/>
            <person name="Tunlid A."/>
            <person name="Tuskan G."/>
            <person name="Grigoriev I.V."/>
        </authorList>
    </citation>
    <scope>NUCLEOTIDE SEQUENCE [LARGE SCALE GENOMIC DNA]</scope>
    <source>
        <strain evidence="2">S238N-H82 / ATCC MYA-4686</strain>
    </source>
</reference>
<organism evidence="2">
    <name type="scientific">Laccaria bicolor (strain S238N-H82 / ATCC MYA-4686)</name>
    <name type="common">Bicoloured deceiver</name>
    <name type="synonym">Laccaria laccata var. bicolor</name>
    <dbReference type="NCBI Taxonomy" id="486041"/>
    <lineage>
        <taxon>Eukaryota</taxon>
        <taxon>Fungi</taxon>
        <taxon>Dikarya</taxon>
        <taxon>Basidiomycota</taxon>
        <taxon>Agaricomycotina</taxon>
        <taxon>Agaricomycetes</taxon>
        <taxon>Agaricomycetidae</taxon>
        <taxon>Agaricales</taxon>
        <taxon>Agaricineae</taxon>
        <taxon>Hydnangiaceae</taxon>
        <taxon>Laccaria</taxon>
    </lineage>
</organism>
<sequence>MCSTVLLCAAVRISSFTPQQIESAVDAVTIDETKRVTQKYLCNTCGAYFPDNVIDSASPQFALAAVGSIDGLLDCNRLRADMSSMMHDVLEGFPLAPFF</sequence>
<dbReference type="EMBL" id="DS547093">
    <property type="protein sequence ID" value="EDR13203.1"/>
    <property type="molecule type" value="Genomic_DNA"/>
</dbReference>
<dbReference type="RefSeq" id="XP_001875701.1">
    <property type="nucleotide sequence ID" value="XM_001875666.1"/>
</dbReference>
<dbReference type="Proteomes" id="UP000001194">
    <property type="component" value="Unassembled WGS sequence"/>
</dbReference>
<dbReference type="KEGG" id="lbc:LACBIDRAFT_308787"/>
<gene>
    <name evidence="1" type="ORF">LACBIDRAFT_308787</name>
</gene>
<evidence type="ECO:0000313" key="1">
    <source>
        <dbReference type="EMBL" id="EDR13203.1"/>
    </source>
</evidence>
<dbReference type="InParanoid" id="B0CX72"/>
<dbReference type="GeneID" id="6071617"/>
<proteinExistence type="predicted"/>
<protein>
    <submittedName>
        <fullName evidence="1">Predicted protein</fullName>
    </submittedName>
</protein>
<dbReference type="AlphaFoldDB" id="B0CX72"/>
<name>B0CX72_LACBS</name>
<evidence type="ECO:0000313" key="2">
    <source>
        <dbReference type="Proteomes" id="UP000001194"/>
    </source>
</evidence>
<dbReference type="STRING" id="486041.B0CX72"/>